<protein>
    <recommendedName>
        <fullName evidence="2">HU domain-containing protein</fullName>
    </recommendedName>
</protein>
<evidence type="ECO:0000313" key="3">
    <source>
        <dbReference type="EMBL" id="EOA54805.1"/>
    </source>
</evidence>
<accession>U6RE61</accession>
<organism evidence="3 4">
    <name type="scientific">Phocaeicola massiliensis B84634 = Timone 84634 = DSM 17679 = JCM 13223</name>
    <dbReference type="NCBI Taxonomy" id="1121098"/>
    <lineage>
        <taxon>Bacteria</taxon>
        <taxon>Pseudomonadati</taxon>
        <taxon>Bacteroidota</taxon>
        <taxon>Bacteroidia</taxon>
        <taxon>Bacteroidales</taxon>
        <taxon>Bacteroidaceae</taxon>
        <taxon>Phocaeicola</taxon>
    </lineage>
</organism>
<dbReference type="eggNOG" id="COG0776">
    <property type="taxonomic scope" value="Bacteria"/>
</dbReference>
<keyword evidence="4" id="KW-1185">Reference proteome</keyword>
<feature type="domain" description="HU" evidence="2">
    <location>
        <begin position="1"/>
        <end position="121"/>
    </location>
</feature>
<dbReference type="STRING" id="1121098.HMPREF1534_02198"/>
<dbReference type="HOGENOM" id="CLU_078159_2_0_10"/>
<name>U6RE61_9BACT</name>
<sequence length="207" mass="23494">MATKFDFKKSPDVNGTADKTTLYPKIVVAGTKNLENIADDIAKRSGFKAGTVIGLFSDLENLLTDYLADGYNVKLGEIGTFSATLTSRKVTDKKEIRSGSVHFDSVKFKPARHFVKEVCRKGEMELERADPAYGFKTSSPKHTQEERFGMLMEYLKEYTFITRQEYSNLTGVLKTKAAHELRQWFMEDKIKRSGRVPHVIYMAVDTE</sequence>
<dbReference type="OrthoDB" id="1097869at2"/>
<dbReference type="RefSeq" id="WP_005940856.1">
    <property type="nucleotide sequence ID" value="NZ_KB890324.1"/>
</dbReference>
<keyword evidence="1" id="KW-0238">DNA-binding</keyword>
<dbReference type="AlphaFoldDB" id="U6RE61"/>
<dbReference type="SUPFAM" id="SSF47729">
    <property type="entry name" value="IHF-like DNA-binding proteins"/>
    <property type="match status" value="1"/>
</dbReference>
<evidence type="ECO:0000256" key="1">
    <source>
        <dbReference type="ARBA" id="ARBA00023125"/>
    </source>
</evidence>
<dbReference type="EMBL" id="AQHY01000025">
    <property type="protein sequence ID" value="EOA54805.1"/>
    <property type="molecule type" value="Genomic_DNA"/>
</dbReference>
<proteinExistence type="predicted"/>
<dbReference type="InterPro" id="IPR010992">
    <property type="entry name" value="IHF-like_DNA-bd_dom_sf"/>
</dbReference>
<dbReference type="GeneID" id="60061859"/>
<comment type="caution">
    <text evidence="3">The sequence shown here is derived from an EMBL/GenBank/DDBJ whole genome shotgun (WGS) entry which is preliminary data.</text>
</comment>
<gene>
    <name evidence="3" type="ORF">HMPREF1534_02198</name>
</gene>
<dbReference type="Proteomes" id="UP000017831">
    <property type="component" value="Unassembled WGS sequence"/>
</dbReference>
<dbReference type="NCBIfam" id="TIGR01201">
    <property type="entry name" value="HU_rel"/>
    <property type="match status" value="1"/>
</dbReference>
<dbReference type="InterPro" id="IPR005902">
    <property type="entry name" value="HU_DNA-bd_put"/>
</dbReference>
<dbReference type="Pfam" id="PF18291">
    <property type="entry name" value="HU-HIG"/>
    <property type="match status" value="1"/>
</dbReference>
<dbReference type="InterPro" id="IPR041607">
    <property type="entry name" value="HU-HIG"/>
</dbReference>
<evidence type="ECO:0000259" key="2">
    <source>
        <dbReference type="Pfam" id="PF18291"/>
    </source>
</evidence>
<reference evidence="3 4" key="1">
    <citation type="submission" date="2013-04" db="EMBL/GenBank/DDBJ databases">
        <title>The Genome Sequence of Bacteroides massiliensis DSM 17679.</title>
        <authorList>
            <consortium name="The Broad Institute Genomics Platform"/>
            <person name="Earl A."/>
            <person name="Ward D."/>
            <person name="Feldgarden M."/>
            <person name="Gevers D."/>
            <person name="Martens E."/>
            <person name="Fenner L."/>
            <person name="Roux V."/>
            <person name="Mallet M.N."/>
            <person name="Raoult D."/>
            <person name="Walker B."/>
            <person name="Young S."/>
            <person name="Zeng Q."/>
            <person name="Gargeya S."/>
            <person name="Fitzgerald M."/>
            <person name="Haas B."/>
            <person name="Abouelleil A."/>
            <person name="Allen A.W."/>
            <person name="Alvarado L."/>
            <person name="Arachchi H.M."/>
            <person name="Berlin A.M."/>
            <person name="Chapman S.B."/>
            <person name="Gainer-Dewar J."/>
            <person name="Goldberg J."/>
            <person name="Griggs A."/>
            <person name="Gujja S."/>
            <person name="Hansen M."/>
            <person name="Howarth C."/>
            <person name="Imamovic A."/>
            <person name="Ireland A."/>
            <person name="Larimer J."/>
            <person name="McCowan C."/>
            <person name="Murphy C."/>
            <person name="Pearson M."/>
            <person name="Poon T.W."/>
            <person name="Priest M."/>
            <person name="Roberts A."/>
            <person name="Saif S."/>
            <person name="Shea T."/>
            <person name="Sisk P."/>
            <person name="Sykes S."/>
            <person name="Wortman J."/>
            <person name="Nusbaum C."/>
            <person name="Birren B."/>
        </authorList>
    </citation>
    <scope>NUCLEOTIDE SEQUENCE [LARGE SCALE GENOMIC DNA]</scope>
    <source>
        <strain evidence="4">B84634 / Timone 84634 / DSM 17679 / JCM 13223</strain>
    </source>
</reference>
<evidence type="ECO:0000313" key="4">
    <source>
        <dbReference type="Proteomes" id="UP000017831"/>
    </source>
</evidence>
<dbReference type="PATRIC" id="fig|1121098.3.peg.2236"/>
<dbReference type="GO" id="GO:0003677">
    <property type="term" value="F:DNA binding"/>
    <property type="evidence" value="ECO:0007669"/>
    <property type="project" value="UniProtKB-KW"/>
</dbReference>